<evidence type="ECO:0000256" key="1">
    <source>
        <dbReference type="ARBA" id="ARBA00008165"/>
    </source>
</evidence>
<dbReference type="GO" id="GO:0097367">
    <property type="term" value="F:carbohydrate derivative binding"/>
    <property type="evidence" value="ECO:0007669"/>
    <property type="project" value="InterPro"/>
</dbReference>
<accession>A0A7K3NST6</accession>
<evidence type="ECO:0000313" key="11">
    <source>
        <dbReference type="Proteomes" id="UP000469724"/>
    </source>
</evidence>
<evidence type="ECO:0000256" key="2">
    <source>
        <dbReference type="ARBA" id="ARBA00022737"/>
    </source>
</evidence>
<feature type="domain" description="CBS" evidence="8">
    <location>
        <begin position="269"/>
        <end position="314"/>
    </location>
</feature>
<dbReference type="PANTHER" id="PTHR42745">
    <property type="match status" value="1"/>
</dbReference>
<feature type="site" description="Catalytically relevant" evidence="6">
    <location>
        <position position="184"/>
    </location>
</feature>
<dbReference type="InterPro" id="IPR046348">
    <property type="entry name" value="SIS_dom_sf"/>
</dbReference>
<evidence type="ECO:0000256" key="7">
    <source>
        <dbReference type="PROSITE-ProRule" id="PRU00703"/>
    </source>
</evidence>
<dbReference type="EMBL" id="JAAGRQ010000157">
    <property type="protein sequence ID" value="NDY58883.1"/>
    <property type="molecule type" value="Genomic_DNA"/>
</dbReference>
<keyword evidence="10" id="KW-0413">Isomerase</keyword>
<dbReference type="InterPro" id="IPR035474">
    <property type="entry name" value="SIS_Kpsf"/>
</dbReference>
<dbReference type="PANTHER" id="PTHR42745:SF1">
    <property type="entry name" value="ARABINOSE 5-PHOSPHATE ISOMERASE KDSD"/>
    <property type="match status" value="1"/>
</dbReference>
<feature type="binding site" evidence="5">
    <location>
        <position position="73"/>
    </location>
    <ligand>
        <name>Zn(2+)</name>
        <dbReference type="ChEBI" id="CHEBI:29105"/>
    </ligand>
</feature>
<dbReference type="InterPro" id="IPR000644">
    <property type="entry name" value="CBS_dom"/>
</dbReference>
<dbReference type="GO" id="GO:0005975">
    <property type="term" value="P:carbohydrate metabolic process"/>
    <property type="evidence" value="ECO:0007669"/>
    <property type="project" value="InterPro"/>
</dbReference>
<organism evidence="10 11">
    <name type="scientific">Desulfolutivibrio sulfodismutans</name>
    <dbReference type="NCBI Taxonomy" id="63561"/>
    <lineage>
        <taxon>Bacteria</taxon>
        <taxon>Pseudomonadati</taxon>
        <taxon>Thermodesulfobacteriota</taxon>
        <taxon>Desulfovibrionia</taxon>
        <taxon>Desulfovibrionales</taxon>
        <taxon>Desulfovibrionaceae</taxon>
        <taxon>Desulfolutivibrio</taxon>
    </lineage>
</organism>
<keyword evidence="3 7" id="KW-0129">CBS domain</keyword>
<dbReference type="InterPro" id="IPR001347">
    <property type="entry name" value="SIS_dom"/>
</dbReference>
<dbReference type="Gene3D" id="3.10.580.10">
    <property type="entry name" value="CBS-domain"/>
    <property type="match status" value="1"/>
</dbReference>
<dbReference type="SUPFAM" id="SSF53697">
    <property type="entry name" value="SIS domain"/>
    <property type="match status" value="1"/>
</dbReference>
<dbReference type="PIRSF" id="PIRSF004692">
    <property type="entry name" value="KdsD_KpsF"/>
    <property type="match status" value="1"/>
</dbReference>
<protein>
    <submittedName>
        <fullName evidence="10">KpsF/GutQ family sugar-phosphate isomerase</fullName>
    </submittedName>
</protein>
<keyword evidence="5" id="KW-0862">Zinc</keyword>
<keyword evidence="11" id="KW-1185">Reference proteome</keyword>
<gene>
    <name evidence="10" type="ORF">G3N56_19280</name>
</gene>
<reference evidence="10 11" key="1">
    <citation type="submission" date="2020-02" db="EMBL/GenBank/DDBJ databases">
        <title>Comparative genomics of sulfur disproportionating microorganisms.</title>
        <authorList>
            <person name="Ward L.M."/>
            <person name="Bertran E."/>
            <person name="Johnston D.T."/>
        </authorList>
    </citation>
    <scope>NUCLEOTIDE SEQUENCE [LARGE SCALE GENOMIC DNA]</scope>
    <source>
        <strain evidence="10 11">DSM 3696</strain>
    </source>
</reference>
<feature type="domain" description="SIS" evidence="9">
    <location>
        <begin position="32"/>
        <end position="175"/>
    </location>
</feature>
<dbReference type="NCBIfam" id="TIGR00393">
    <property type="entry name" value="kpsF"/>
    <property type="match status" value="1"/>
</dbReference>
<feature type="domain" description="CBS" evidence="8">
    <location>
        <begin position="201"/>
        <end position="260"/>
    </location>
</feature>
<dbReference type="GO" id="GO:1901135">
    <property type="term" value="P:carbohydrate derivative metabolic process"/>
    <property type="evidence" value="ECO:0007669"/>
    <property type="project" value="InterPro"/>
</dbReference>
<dbReference type="CDD" id="cd05014">
    <property type="entry name" value="SIS_Kpsf"/>
    <property type="match status" value="1"/>
</dbReference>
<evidence type="ECO:0000256" key="3">
    <source>
        <dbReference type="ARBA" id="ARBA00023122"/>
    </source>
</evidence>
<feature type="site" description="Catalytically relevant" evidence="6">
    <location>
        <position position="143"/>
    </location>
</feature>
<dbReference type="InterPro" id="IPR046342">
    <property type="entry name" value="CBS_dom_sf"/>
</dbReference>
<dbReference type="GO" id="GO:0046872">
    <property type="term" value="F:metal ion binding"/>
    <property type="evidence" value="ECO:0007669"/>
    <property type="project" value="UniProtKB-KW"/>
</dbReference>
<dbReference type="AlphaFoldDB" id="A0A7K3NST6"/>
<dbReference type="CDD" id="cd04604">
    <property type="entry name" value="CBS_pair_SIS_assoc"/>
    <property type="match status" value="1"/>
</dbReference>
<dbReference type="Pfam" id="PF00571">
    <property type="entry name" value="CBS"/>
    <property type="match status" value="2"/>
</dbReference>
<comment type="similarity">
    <text evidence="1 4">Belongs to the SIS family. GutQ/KpsF subfamily.</text>
</comment>
<dbReference type="PROSITE" id="PS51464">
    <property type="entry name" value="SIS"/>
    <property type="match status" value="1"/>
</dbReference>
<feature type="site" description="Catalytically relevant" evidence="6">
    <location>
        <position position="102"/>
    </location>
</feature>
<name>A0A7K3NST6_9BACT</name>
<dbReference type="FunFam" id="3.40.50.10490:FF:000011">
    <property type="entry name" value="Arabinose 5-phosphate isomerase"/>
    <property type="match status" value="1"/>
</dbReference>
<proteinExistence type="inferred from homology"/>
<dbReference type="InterPro" id="IPR004800">
    <property type="entry name" value="KdsD/KpsF-type"/>
</dbReference>
<evidence type="ECO:0000259" key="9">
    <source>
        <dbReference type="PROSITE" id="PS51464"/>
    </source>
</evidence>
<dbReference type="Gene3D" id="3.40.50.10490">
    <property type="entry name" value="Glucose-6-phosphate isomerase like protein, domain 1"/>
    <property type="match status" value="1"/>
</dbReference>
<dbReference type="InterPro" id="IPR050986">
    <property type="entry name" value="GutQ/KpsF_isomerases"/>
</dbReference>
<evidence type="ECO:0000256" key="6">
    <source>
        <dbReference type="PIRSR" id="PIRSR004692-3"/>
    </source>
</evidence>
<dbReference type="Proteomes" id="UP000469724">
    <property type="component" value="Unassembled WGS sequence"/>
</dbReference>
<evidence type="ECO:0000256" key="5">
    <source>
        <dbReference type="PIRSR" id="PIRSR004692-2"/>
    </source>
</evidence>
<feature type="site" description="Catalytically relevant" evidence="6">
    <location>
        <position position="50"/>
    </location>
</feature>
<sequence>MQQHDTFLRTIRVEATAVMSLLDHDFTGLSKVIERIINSNAKLFVTGVGKSGIIGKKIAATLSSTGTPSVFLHASEACHGDVGVIRAPDMVLAVSKSGETDEILRLIPFLKHNNIYLMAMTANRKSTLARCADYHLDAHVSEEACPLMLAPTSSSTAALVLGDALAMTLMHARRFNAEDFAVCHPAGHLGRLLLTTVDMVMKTDMLPFAREQTPLQELPLIMSEGRCGLAIIMDAADRVTGIVTDGDLRRTMMQKDLAALHMACARDVMTKNPKIVPGDMLLADAKKIMLKGKITSLLVEQQGRIAGIVQLYDI</sequence>
<keyword evidence="2" id="KW-0677">Repeat</keyword>
<comment type="caution">
    <text evidence="10">The sequence shown here is derived from an EMBL/GenBank/DDBJ whole genome shotgun (WGS) entry which is preliminary data.</text>
</comment>
<evidence type="ECO:0000313" key="10">
    <source>
        <dbReference type="EMBL" id="NDY58883.1"/>
    </source>
</evidence>
<evidence type="ECO:0000259" key="8">
    <source>
        <dbReference type="PROSITE" id="PS51371"/>
    </source>
</evidence>
<dbReference type="SUPFAM" id="SSF54631">
    <property type="entry name" value="CBS-domain pair"/>
    <property type="match status" value="1"/>
</dbReference>
<dbReference type="Pfam" id="PF01380">
    <property type="entry name" value="SIS"/>
    <property type="match status" value="1"/>
</dbReference>
<dbReference type="GO" id="GO:0019146">
    <property type="term" value="F:arabinose-5-phosphate isomerase activity"/>
    <property type="evidence" value="ECO:0007669"/>
    <property type="project" value="UniProtKB-ARBA"/>
</dbReference>
<dbReference type="RefSeq" id="WP_163303946.1">
    <property type="nucleotide sequence ID" value="NZ_JAAGRQ010000157.1"/>
</dbReference>
<keyword evidence="5" id="KW-0479">Metal-binding</keyword>
<dbReference type="PROSITE" id="PS51371">
    <property type="entry name" value="CBS"/>
    <property type="match status" value="2"/>
</dbReference>
<evidence type="ECO:0000256" key="4">
    <source>
        <dbReference type="PIRNR" id="PIRNR004692"/>
    </source>
</evidence>